<evidence type="ECO:0000313" key="3">
    <source>
        <dbReference type="Proteomes" id="UP001604267"/>
    </source>
</evidence>
<organism evidence="2 3">
    <name type="scientific">Streptomyces cinerochromogenes</name>
    <dbReference type="NCBI Taxonomy" id="66422"/>
    <lineage>
        <taxon>Bacteria</taxon>
        <taxon>Bacillati</taxon>
        <taxon>Actinomycetota</taxon>
        <taxon>Actinomycetes</taxon>
        <taxon>Kitasatosporales</taxon>
        <taxon>Streptomycetaceae</taxon>
        <taxon>Streptomyces</taxon>
    </lineage>
</organism>
<dbReference type="EMBL" id="JBICYV010000019">
    <property type="protein sequence ID" value="MFG3015315.1"/>
    <property type="molecule type" value="Genomic_DNA"/>
</dbReference>
<comment type="caution">
    <text evidence="2">The sequence shown here is derived from an EMBL/GenBank/DDBJ whole genome shotgun (WGS) entry which is preliminary data.</text>
</comment>
<accession>A0ABW7BDP0</accession>
<dbReference type="RefSeq" id="WP_392822851.1">
    <property type="nucleotide sequence ID" value="NZ_JBICYV010000019.1"/>
</dbReference>
<feature type="region of interest" description="Disordered" evidence="1">
    <location>
        <begin position="49"/>
        <end position="69"/>
    </location>
</feature>
<name>A0ABW7BDP0_9ACTN</name>
<proteinExistence type="predicted"/>
<protein>
    <submittedName>
        <fullName evidence="2">Uncharacterized protein</fullName>
    </submittedName>
</protein>
<sequence length="69" mass="7440">MPYEEMGRVAPRALTDRCEGGAGRRKGADGEHVVLGTHVVVENAEIAEGGNPDCLHPRVTARPARRPRP</sequence>
<dbReference type="Proteomes" id="UP001604267">
    <property type="component" value="Unassembled WGS sequence"/>
</dbReference>
<evidence type="ECO:0000256" key="1">
    <source>
        <dbReference type="SAM" id="MobiDB-lite"/>
    </source>
</evidence>
<gene>
    <name evidence="2" type="ORF">ACGFZB_33750</name>
</gene>
<keyword evidence="3" id="KW-1185">Reference proteome</keyword>
<evidence type="ECO:0000313" key="2">
    <source>
        <dbReference type="EMBL" id="MFG3015315.1"/>
    </source>
</evidence>
<reference evidence="2 3" key="1">
    <citation type="submission" date="2024-10" db="EMBL/GenBank/DDBJ databases">
        <title>The Natural Products Discovery Center: Release of the First 8490 Sequenced Strains for Exploring Actinobacteria Biosynthetic Diversity.</title>
        <authorList>
            <person name="Kalkreuter E."/>
            <person name="Kautsar S.A."/>
            <person name="Yang D."/>
            <person name="Bader C.D."/>
            <person name="Teijaro C.N."/>
            <person name="Fluegel L."/>
            <person name="Davis C.M."/>
            <person name="Simpson J.R."/>
            <person name="Lauterbach L."/>
            <person name="Steele A.D."/>
            <person name="Gui C."/>
            <person name="Meng S."/>
            <person name="Li G."/>
            <person name="Viehrig K."/>
            <person name="Ye F."/>
            <person name="Su P."/>
            <person name="Kiefer A.F."/>
            <person name="Nichols A."/>
            <person name="Cepeda A.J."/>
            <person name="Yan W."/>
            <person name="Fan B."/>
            <person name="Jiang Y."/>
            <person name="Adhikari A."/>
            <person name="Zheng C.-J."/>
            <person name="Schuster L."/>
            <person name="Cowan T.M."/>
            <person name="Smanski M.J."/>
            <person name="Chevrette M.G."/>
            <person name="De Carvalho L.P.S."/>
            <person name="Shen B."/>
        </authorList>
    </citation>
    <scope>NUCLEOTIDE SEQUENCE [LARGE SCALE GENOMIC DNA]</scope>
    <source>
        <strain evidence="2 3">NPDC048320</strain>
    </source>
</reference>